<dbReference type="EMBL" id="JAMQYH010000004">
    <property type="protein sequence ID" value="KAJ1691267.1"/>
    <property type="molecule type" value="Genomic_DNA"/>
</dbReference>
<feature type="transmembrane region" description="Helical" evidence="1">
    <location>
        <begin position="72"/>
        <end position="92"/>
    </location>
</feature>
<evidence type="ECO:0000313" key="3">
    <source>
        <dbReference type="Proteomes" id="UP001151287"/>
    </source>
</evidence>
<dbReference type="PANTHER" id="PTHR31134">
    <property type="entry name" value="TRANSMEMBRANE PROTEIN 128"/>
    <property type="match status" value="1"/>
</dbReference>
<feature type="transmembrane region" description="Helical" evidence="1">
    <location>
        <begin position="151"/>
        <end position="171"/>
    </location>
</feature>
<evidence type="ECO:0000313" key="2">
    <source>
        <dbReference type="EMBL" id="KAJ1691267.1"/>
    </source>
</evidence>
<feature type="transmembrane region" description="Helical" evidence="1">
    <location>
        <begin position="125"/>
        <end position="145"/>
    </location>
</feature>
<gene>
    <name evidence="2" type="ORF">LUZ63_015422</name>
</gene>
<keyword evidence="1" id="KW-0812">Transmembrane</keyword>
<sequence>MRPRHREGLSDSLEVEQQSLARLVVIRRAQTTKEAIEDLLWVVLAIFIVYLGDCQTNLVSILVWDPRIHRRAVLLGLFGASFNVGSILYSVVSSSSRQKFRDKHELPNIEAPEFMGEKPEIFLKITRSLVLMGISTFCLLLYALWPIWSFLSILLLISLLMSSIAIIPYLLGAVSKAQIIAF</sequence>
<dbReference type="OrthoDB" id="58903at2759"/>
<comment type="caution">
    <text evidence="2">The sequence shown here is derived from an EMBL/GenBank/DDBJ whole genome shotgun (WGS) entry which is preliminary data.</text>
</comment>
<reference evidence="2" key="1">
    <citation type="journal article" date="2022" name="Cell">
        <title>Repeat-based holocentromeres influence genome architecture and karyotype evolution.</title>
        <authorList>
            <person name="Hofstatter P.G."/>
            <person name="Thangavel G."/>
            <person name="Lux T."/>
            <person name="Neumann P."/>
            <person name="Vondrak T."/>
            <person name="Novak P."/>
            <person name="Zhang M."/>
            <person name="Costa L."/>
            <person name="Castellani M."/>
            <person name="Scott A."/>
            <person name="Toegelov H."/>
            <person name="Fuchs J."/>
            <person name="Mata-Sucre Y."/>
            <person name="Dias Y."/>
            <person name="Vanzela A.L.L."/>
            <person name="Huettel B."/>
            <person name="Almeida C.C.S."/>
            <person name="Simkova H."/>
            <person name="Souza G."/>
            <person name="Pedrosa-Harand A."/>
            <person name="Macas J."/>
            <person name="Mayer K.F.X."/>
            <person name="Houben A."/>
            <person name="Marques A."/>
        </authorList>
    </citation>
    <scope>NUCLEOTIDE SEQUENCE</scope>
    <source>
        <strain evidence="2">RhyBre1mFocal</strain>
    </source>
</reference>
<dbReference type="AlphaFoldDB" id="A0A9Q0CCJ3"/>
<dbReference type="PANTHER" id="PTHR31134:SF1">
    <property type="entry name" value="TRANSMEMBRANE PROTEIN 128"/>
    <property type="match status" value="1"/>
</dbReference>
<evidence type="ECO:0000256" key="1">
    <source>
        <dbReference type="SAM" id="Phobius"/>
    </source>
</evidence>
<protein>
    <recommendedName>
        <fullName evidence="4">Transmembrane protein</fullName>
    </recommendedName>
</protein>
<proteinExistence type="predicted"/>
<organism evidence="2 3">
    <name type="scientific">Rhynchospora breviuscula</name>
    <dbReference type="NCBI Taxonomy" id="2022672"/>
    <lineage>
        <taxon>Eukaryota</taxon>
        <taxon>Viridiplantae</taxon>
        <taxon>Streptophyta</taxon>
        <taxon>Embryophyta</taxon>
        <taxon>Tracheophyta</taxon>
        <taxon>Spermatophyta</taxon>
        <taxon>Magnoliopsida</taxon>
        <taxon>Liliopsida</taxon>
        <taxon>Poales</taxon>
        <taxon>Cyperaceae</taxon>
        <taxon>Cyperoideae</taxon>
        <taxon>Rhynchosporeae</taxon>
        <taxon>Rhynchospora</taxon>
    </lineage>
</organism>
<accession>A0A9Q0CCJ3</accession>
<keyword evidence="1" id="KW-1133">Transmembrane helix</keyword>
<feature type="transmembrane region" description="Helical" evidence="1">
    <location>
        <begin position="35"/>
        <end position="52"/>
    </location>
</feature>
<keyword evidence="1" id="KW-0472">Membrane</keyword>
<dbReference type="Proteomes" id="UP001151287">
    <property type="component" value="Unassembled WGS sequence"/>
</dbReference>
<dbReference type="InterPro" id="IPR033579">
    <property type="entry name" value="TMEM128"/>
</dbReference>
<dbReference type="Pfam" id="PF20479">
    <property type="entry name" value="TMEM128"/>
    <property type="match status" value="1"/>
</dbReference>
<keyword evidence="3" id="KW-1185">Reference proteome</keyword>
<name>A0A9Q0CCJ3_9POAL</name>
<evidence type="ECO:0008006" key="4">
    <source>
        <dbReference type="Google" id="ProtNLM"/>
    </source>
</evidence>